<evidence type="ECO:0000256" key="2">
    <source>
        <dbReference type="ARBA" id="ARBA00023012"/>
    </source>
</evidence>
<dbReference type="GO" id="GO:0004016">
    <property type="term" value="F:adenylate cyclase activity"/>
    <property type="evidence" value="ECO:0007669"/>
    <property type="project" value="UniProtKB-ARBA"/>
</dbReference>
<evidence type="ECO:0000259" key="8">
    <source>
        <dbReference type="PROSITE" id="PS50125"/>
    </source>
</evidence>
<proteinExistence type="predicted"/>
<dbReference type="GO" id="GO:0006355">
    <property type="term" value="P:regulation of DNA-templated transcription"/>
    <property type="evidence" value="ECO:0007669"/>
    <property type="project" value="TreeGrafter"/>
</dbReference>
<dbReference type="SUPFAM" id="SSF55073">
    <property type="entry name" value="Nucleotide cyclase"/>
    <property type="match status" value="1"/>
</dbReference>
<dbReference type="PANTHER" id="PTHR48111">
    <property type="entry name" value="REGULATOR OF RPOS"/>
    <property type="match status" value="1"/>
</dbReference>
<dbReference type="Proteomes" id="UP000646365">
    <property type="component" value="Unassembled WGS sequence"/>
</dbReference>
<reference evidence="9" key="1">
    <citation type="journal article" date="2014" name="Int. J. Syst. Evol. Microbiol.">
        <title>Complete genome sequence of Corynebacterium casei LMG S-19264T (=DSM 44701T), isolated from a smear-ripened cheese.</title>
        <authorList>
            <consortium name="US DOE Joint Genome Institute (JGI-PGF)"/>
            <person name="Walter F."/>
            <person name="Albersmeier A."/>
            <person name="Kalinowski J."/>
            <person name="Ruckert C."/>
        </authorList>
    </citation>
    <scope>NUCLEOTIDE SEQUENCE</scope>
    <source>
        <strain evidence="9">CGMCC 1.15725</strain>
    </source>
</reference>
<keyword evidence="5" id="KW-0804">Transcription</keyword>
<dbReference type="Pfam" id="PF00072">
    <property type="entry name" value="Response_reg"/>
    <property type="match status" value="1"/>
</dbReference>
<dbReference type="Pfam" id="PF00211">
    <property type="entry name" value="Guanylate_cyc"/>
    <property type="match status" value="1"/>
</dbReference>
<evidence type="ECO:0008006" key="11">
    <source>
        <dbReference type="Google" id="ProtNLM"/>
    </source>
</evidence>
<dbReference type="SUPFAM" id="SSF52172">
    <property type="entry name" value="CheY-like"/>
    <property type="match status" value="1"/>
</dbReference>
<dbReference type="FunFam" id="3.40.50.2300:FF:000001">
    <property type="entry name" value="DNA-binding response regulator PhoB"/>
    <property type="match status" value="1"/>
</dbReference>
<evidence type="ECO:0000256" key="1">
    <source>
        <dbReference type="ARBA" id="ARBA00022553"/>
    </source>
</evidence>
<dbReference type="GO" id="GO:0000156">
    <property type="term" value="F:phosphorelay response regulator activity"/>
    <property type="evidence" value="ECO:0007669"/>
    <property type="project" value="TreeGrafter"/>
</dbReference>
<dbReference type="RefSeq" id="WP_189043060.1">
    <property type="nucleotide sequence ID" value="NZ_BMJQ01000002.1"/>
</dbReference>
<evidence type="ECO:0000256" key="5">
    <source>
        <dbReference type="ARBA" id="ARBA00023163"/>
    </source>
</evidence>
<protein>
    <recommendedName>
        <fullName evidence="11">Adenylate/guanylate cyclase domain-containing response regulator</fullName>
    </recommendedName>
</protein>
<feature type="domain" description="Guanylate cyclase" evidence="8">
    <location>
        <begin position="191"/>
        <end position="322"/>
    </location>
</feature>
<feature type="domain" description="Response regulatory" evidence="7">
    <location>
        <begin position="6"/>
        <end position="122"/>
    </location>
</feature>
<organism evidence="9 10">
    <name type="scientific">Aliidongia dinghuensis</name>
    <dbReference type="NCBI Taxonomy" id="1867774"/>
    <lineage>
        <taxon>Bacteria</taxon>
        <taxon>Pseudomonadati</taxon>
        <taxon>Pseudomonadota</taxon>
        <taxon>Alphaproteobacteria</taxon>
        <taxon>Rhodospirillales</taxon>
        <taxon>Dongiaceae</taxon>
        <taxon>Aliidongia</taxon>
    </lineage>
</organism>
<dbReference type="InterPro" id="IPR029787">
    <property type="entry name" value="Nucleotide_cyclase"/>
</dbReference>
<evidence type="ECO:0000256" key="3">
    <source>
        <dbReference type="ARBA" id="ARBA00023015"/>
    </source>
</evidence>
<dbReference type="GO" id="GO:0009190">
    <property type="term" value="P:cyclic nucleotide biosynthetic process"/>
    <property type="evidence" value="ECO:0007669"/>
    <property type="project" value="InterPro"/>
</dbReference>
<sequence length="372" mass="40534">MHDPPRILIVDDNEANLDIARVRLESRGYEIITATDGEAALERVRRDRPDLVLLDIMMPKLDGIEVTRRLKADASLPFIPIILVTAKADAKDVVSGLDAGGDDYLTKPFDHAALVARVSSMLRIKALHDTVQEQAAELASWNKTLEERVAAQIGEIERVGRLKRFLPPQLAEMIVSASDDRILESHRRDIAVLFCDLRGFTSFAEVGEPEEVMALLDGYHQALGPLIHQFEGTLERFTGDGLVVFFNDPLPCPDPAERAVRLAVAMRDAVALLAASWRKRGHEIGFGIGIAQGFATLGRMGFEGRADYGAIGTVTNLAARLCAEAKDGEILVTARVAAAVEPFADLRSLGEATFKGLSRPTEVSHVIGLKQG</sequence>
<dbReference type="InterPro" id="IPR001054">
    <property type="entry name" value="A/G_cyclase"/>
</dbReference>
<reference evidence="9" key="2">
    <citation type="submission" date="2020-09" db="EMBL/GenBank/DDBJ databases">
        <authorList>
            <person name="Sun Q."/>
            <person name="Zhou Y."/>
        </authorList>
    </citation>
    <scope>NUCLEOTIDE SEQUENCE</scope>
    <source>
        <strain evidence="9">CGMCC 1.15725</strain>
    </source>
</reference>
<evidence type="ECO:0000313" key="10">
    <source>
        <dbReference type="Proteomes" id="UP000646365"/>
    </source>
</evidence>
<evidence type="ECO:0000313" key="9">
    <source>
        <dbReference type="EMBL" id="GGF06240.1"/>
    </source>
</evidence>
<dbReference type="InterPro" id="IPR001789">
    <property type="entry name" value="Sig_transdc_resp-reg_receiver"/>
</dbReference>
<dbReference type="GO" id="GO:0000976">
    <property type="term" value="F:transcription cis-regulatory region binding"/>
    <property type="evidence" value="ECO:0007669"/>
    <property type="project" value="TreeGrafter"/>
</dbReference>
<dbReference type="SMART" id="SM00044">
    <property type="entry name" value="CYCc"/>
    <property type="match status" value="1"/>
</dbReference>
<gene>
    <name evidence="9" type="ORF">GCM10011611_09680</name>
</gene>
<keyword evidence="2" id="KW-0902">Two-component regulatory system</keyword>
<evidence type="ECO:0000256" key="6">
    <source>
        <dbReference type="PROSITE-ProRule" id="PRU00169"/>
    </source>
</evidence>
<comment type="caution">
    <text evidence="9">The sequence shown here is derived from an EMBL/GenBank/DDBJ whole genome shotgun (WGS) entry which is preliminary data.</text>
</comment>
<keyword evidence="4" id="KW-0238">DNA-binding</keyword>
<dbReference type="PROSITE" id="PS50110">
    <property type="entry name" value="RESPONSE_REGULATORY"/>
    <property type="match status" value="1"/>
</dbReference>
<dbReference type="GO" id="GO:0005829">
    <property type="term" value="C:cytosol"/>
    <property type="evidence" value="ECO:0007669"/>
    <property type="project" value="TreeGrafter"/>
</dbReference>
<dbReference type="InterPro" id="IPR011006">
    <property type="entry name" value="CheY-like_superfamily"/>
</dbReference>
<dbReference type="PROSITE" id="PS50125">
    <property type="entry name" value="GUANYLATE_CYCLASE_2"/>
    <property type="match status" value="1"/>
</dbReference>
<name>A0A8J2YPW8_9PROT</name>
<keyword evidence="1 6" id="KW-0597">Phosphoprotein</keyword>
<dbReference type="SMART" id="SM00448">
    <property type="entry name" value="REC"/>
    <property type="match status" value="1"/>
</dbReference>
<evidence type="ECO:0000256" key="4">
    <source>
        <dbReference type="ARBA" id="ARBA00023125"/>
    </source>
</evidence>
<dbReference type="GO" id="GO:0032993">
    <property type="term" value="C:protein-DNA complex"/>
    <property type="evidence" value="ECO:0007669"/>
    <property type="project" value="TreeGrafter"/>
</dbReference>
<dbReference type="Gene3D" id="3.30.70.1230">
    <property type="entry name" value="Nucleotide cyclase"/>
    <property type="match status" value="1"/>
</dbReference>
<feature type="modified residue" description="4-aspartylphosphate" evidence="6">
    <location>
        <position position="55"/>
    </location>
</feature>
<dbReference type="Gene3D" id="3.40.50.2300">
    <property type="match status" value="1"/>
</dbReference>
<dbReference type="AlphaFoldDB" id="A0A8J2YPW8"/>
<accession>A0A8J2YPW8</accession>
<dbReference type="PANTHER" id="PTHR48111:SF1">
    <property type="entry name" value="TWO-COMPONENT RESPONSE REGULATOR ORR33"/>
    <property type="match status" value="1"/>
</dbReference>
<dbReference type="InterPro" id="IPR039420">
    <property type="entry name" value="WalR-like"/>
</dbReference>
<evidence type="ECO:0000259" key="7">
    <source>
        <dbReference type="PROSITE" id="PS50110"/>
    </source>
</evidence>
<keyword evidence="10" id="KW-1185">Reference proteome</keyword>
<dbReference type="CDD" id="cd07302">
    <property type="entry name" value="CHD"/>
    <property type="match status" value="1"/>
</dbReference>
<keyword evidence="3" id="KW-0805">Transcription regulation</keyword>
<dbReference type="CDD" id="cd17538">
    <property type="entry name" value="REC_D1_PleD-like"/>
    <property type="match status" value="1"/>
</dbReference>
<dbReference type="EMBL" id="BMJQ01000002">
    <property type="protein sequence ID" value="GGF06240.1"/>
    <property type="molecule type" value="Genomic_DNA"/>
</dbReference>